<organism evidence="1 2">
    <name type="scientific">Pandoraea terrae</name>
    <dbReference type="NCBI Taxonomy" id="1537710"/>
    <lineage>
        <taxon>Bacteria</taxon>
        <taxon>Pseudomonadati</taxon>
        <taxon>Pseudomonadota</taxon>
        <taxon>Betaproteobacteria</taxon>
        <taxon>Burkholderiales</taxon>
        <taxon>Burkholderiaceae</taxon>
        <taxon>Pandoraea</taxon>
    </lineage>
</organism>
<sequence>MAAVRGRQVGVQVLRVARPDVDVVPRHPDAAAVRPGALRHRLLDMDEAALVDQLAGGDIQIAASLEGGRAVGEARRLARQVPLRVALGARANAQCPEAIQHRAVVVEHVAAGPQVERRGGRHHRAAALVDDVGGGNSDAVAQHRGRVVHAPRAQAHRLAVDAPVVADLVGGGKRGRAAAQRATARVVNRGRIERQALDRRQTAGVGEDATGGEAQVAVGAVVAPGRVGVVARDRDKQVAARAHRPLPCERPDLQGQAAVEGELAGVRERCGMNPCIALALDLAPVMQQQLRRVGEGGVTRQGAGEKVGGCRGAVAGRADRAEPQVVAREQRAAVGEAPGDRQHQVATGLDARRGVVFKHVGRDLHRAIAADEARSVVLHGVLGRSVASVRAGSRRLGPRCRVRCGIRLGIGHGILHKVRDHAREPSAGIDDAAIGVVHRLRRQRHRSLRPCTLDTTRAVVERTARRDLDATLCRHLAAAIVDPMPCGEMYPGACRQFAVIVGERALGCDAQHAAGRHPPLRIDEVMRRDIDCAVARQQPADVRHHAAREIEPPGAGMRDRAARVVEAARGKRKRRGVALELAAGVVKRAGEIEARIAAAVLGQPPAPVRQRRRGDLKMCGHGFCAVVIDVAVQVTIDASIDAARKTSACVEPRAPARARPGARHDQGAMHRRIMQVAPRVGLAARDVERGAQQCNVACRPMPAGGDERPLGRKPQVAGLSRRARLARLTGLSRLTVHIDTRRKPAARGDALRRQRHMPACGPRTAVREHAANARRHVARGVQRPCIVHLAAARDLDVAL</sequence>
<gene>
    <name evidence="1" type="ORF">PTE30175_04705</name>
</gene>
<evidence type="ECO:0000313" key="2">
    <source>
        <dbReference type="Proteomes" id="UP000414233"/>
    </source>
</evidence>
<proteinExistence type="predicted"/>
<dbReference type="AlphaFoldDB" id="A0A5E4YVE8"/>
<protein>
    <submittedName>
        <fullName evidence="1">Uncharacterized protein</fullName>
    </submittedName>
</protein>
<reference evidence="1 2" key="1">
    <citation type="submission" date="2019-08" db="EMBL/GenBank/DDBJ databases">
        <authorList>
            <person name="Peeters C."/>
        </authorList>
    </citation>
    <scope>NUCLEOTIDE SEQUENCE [LARGE SCALE GENOMIC DNA]</scope>
    <source>
        <strain evidence="1 2">LMG 30175</strain>
    </source>
</reference>
<accession>A0A5E4YVE8</accession>
<dbReference type="Proteomes" id="UP000414233">
    <property type="component" value="Unassembled WGS sequence"/>
</dbReference>
<keyword evidence="2" id="KW-1185">Reference proteome</keyword>
<evidence type="ECO:0000313" key="1">
    <source>
        <dbReference type="EMBL" id="VVE52746.1"/>
    </source>
</evidence>
<dbReference type="EMBL" id="CABPRZ010000027">
    <property type="protein sequence ID" value="VVE52746.1"/>
    <property type="molecule type" value="Genomic_DNA"/>
</dbReference>
<name>A0A5E4YVE8_9BURK</name>